<name>F6FHJ7_MYCHI</name>
<reference evidence="1 2" key="1">
    <citation type="journal article" date="2011" name="J. Bacteriol.">
        <title>Complete genome sequences of two hemotropic Mycoplasmas, Mycoplasma haemofelis strain Ohio2 and Mycoplasma suis strain Illinois.</title>
        <authorList>
            <person name="Messick J.B."/>
            <person name="Santos A.P."/>
            <person name="Guimaraes A.M."/>
        </authorList>
    </citation>
    <scope>NUCLEOTIDE SEQUENCE [LARGE SCALE GENOMIC DNA]</scope>
    <source>
        <strain evidence="1 2">Ohio2</strain>
    </source>
</reference>
<sequence>MGLLKKAGIVSTTTAGGVAGTVALTHYLSSEGEVRNIADKFRKEHFTLITKQQDWEARLTKYNSQEEKRSQGTRFTDRDITWQELKSICEQAAQEDISESKSPDWKFRRWCVVSKTILNHLASHNLTSLNLDDSNEGDKGSWKKLQKSYLDQGVNSILDLKDKLKQEGDDSWKELQKECKTMSAMDSTDTDFDFTFKTFKLWCTKQEADKLK</sequence>
<protein>
    <submittedName>
        <fullName evidence="1">Uncharacterized protein</fullName>
    </submittedName>
</protein>
<dbReference type="EMBL" id="CP002808">
    <property type="protein sequence ID" value="AEG72736.1"/>
    <property type="molecule type" value="Genomic_DNA"/>
</dbReference>
<evidence type="ECO:0000313" key="2">
    <source>
        <dbReference type="Proteomes" id="UP000007952"/>
    </source>
</evidence>
<dbReference type="BioCyc" id="MHAE859194:G1GR7-452-MONOMER"/>
<accession>F6FHJ7</accession>
<proteinExistence type="predicted"/>
<reference key="2">
    <citation type="submission" date="2011-05" db="EMBL/GenBank/DDBJ databases">
        <title>The Genome of Mycoplasma haemofelis Strain Ohio2, a pathogenic hemoplasma of the cat.</title>
        <authorList>
            <person name="Santos A.P."/>
            <person name="Guimaraes A.M.S."/>
            <person name="SanMiguel P.J."/>
            <person name="Martin S.W."/>
            <person name="Messick J.B."/>
        </authorList>
    </citation>
    <scope>NUCLEOTIDE SEQUENCE</scope>
    <source>
        <strain>Ohio2</strain>
    </source>
</reference>
<dbReference type="STRING" id="859194.MHF_0460"/>
<gene>
    <name evidence="1" type="ordered locus">MHF_0460</name>
</gene>
<evidence type="ECO:0000313" key="1">
    <source>
        <dbReference type="EMBL" id="AEG72736.1"/>
    </source>
</evidence>
<dbReference type="HOGENOM" id="CLU_098620_3_0_14"/>
<dbReference type="Proteomes" id="UP000007952">
    <property type="component" value="Chromosome"/>
</dbReference>
<dbReference type="KEGG" id="mhf:MHF_0460"/>
<dbReference type="AlphaFoldDB" id="F6FHJ7"/>
<organism evidence="1 2">
    <name type="scientific">Mycoplasma haemofelis (strain Ohio2)</name>
    <dbReference type="NCBI Taxonomy" id="859194"/>
    <lineage>
        <taxon>Bacteria</taxon>
        <taxon>Bacillati</taxon>
        <taxon>Mycoplasmatota</taxon>
        <taxon>Mollicutes</taxon>
        <taxon>Mycoplasmataceae</taxon>
        <taxon>Mycoplasma</taxon>
    </lineage>
</organism>